<evidence type="ECO:0000313" key="3">
    <source>
        <dbReference type="Proteomes" id="UP000004671"/>
    </source>
</evidence>
<accession>H1XPC6</accession>
<protein>
    <submittedName>
        <fullName evidence="2">Uncharacterized protein</fullName>
    </submittedName>
</protein>
<dbReference type="EMBL" id="CP018099">
    <property type="protein sequence ID" value="APF18216.1"/>
    <property type="molecule type" value="Genomic_DNA"/>
</dbReference>
<keyword evidence="3" id="KW-1185">Reference proteome</keyword>
<dbReference type="Proteomes" id="UP000183868">
    <property type="component" value="Chromosome"/>
</dbReference>
<organism evidence="2 3">
    <name type="scientific">Caldithrix abyssi DSM 13497</name>
    <dbReference type="NCBI Taxonomy" id="880073"/>
    <lineage>
        <taxon>Bacteria</taxon>
        <taxon>Pseudomonadati</taxon>
        <taxon>Calditrichota</taxon>
        <taxon>Calditrichia</taxon>
        <taxon>Calditrichales</taxon>
        <taxon>Calditrichaceae</taxon>
        <taxon>Caldithrix</taxon>
    </lineage>
</organism>
<name>H1XPC6_CALAY</name>
<dbReference type="AlphaFoldDB" id="H1XPC6"/>
<reference evidence="1 4" key="2">
    <citation type="submission" date="2016-11" db="EMBL/GenBank/DDBJ databases">
        <title>Genomic analysis of Caldithrix abyssi and proposal of a novel bacterial phylum Caldithrichaeota.</title>
        <authorList>
            <person name="Kublanov I."/>
            <person name="Sigalova O."/>
            <person name="Gavrilov S."/>
            <person name="Lebedinsky A."/>
            <person name="Ivanova N."/>
            <person name="Daum C."/>
            <person name="Reddy T."/>
            <person name="Klenk H.P."/>
            <person name="Goker M."/>
            <person name="Reva O."/>
            <person name="Miroshnichenko M."/>
            <person name="Kyprides N."/>
            <person name="Woyke T."/>
            <person name="Gelfand M."/>
        </authorList>
    </citation>
    <scope>NUCLEOTIDE SEQUENCE [LARGE SCALE GENOMIC DNA]</scope>
    <source>
        <strain evidence="1 4">LF13</strain>
    </source>
</reference>
<dbReference type="Proteomes" id="UP000004671">
    <property type="component" value="Chromosome"/>
</dbReference>
<dbReference type="KEGG" id="caby:Cabys_1467"/>
<evidence type="ECO:0000313" key="2">
    <source>
        <dbReference type="EMBL" id="EHO42241.1"/>
    </source>
</evidence>
<reference evidence="2 3" key="1">
    <citation type="submission" date="2011-09" db="EMBL/GenBank/DDBJ databases">
        <title>The permanent draft genome of Caldithrix abyssi DSM 13497.</title>
        <authorList>
            <consortium name="US DOE Joint Genome Institute (JGI-PGF)"/>
            <person name="Lucas S."/>
            <person name="Han J."/>
            <person name="Lapidus A."/>
            <person name="Bruce D."/>
            <person name="Goodwin L."/>
            <person name="Pitluck S."/>
            <person name="Peters L."/>
            <person name="Kyrpides N."/>
            <person name="Mavromatis K."/>
            <person name="Ivanova N."/>
            <person name="Mikhailova N."/>
            <person name="Chertkov O."/>
            <person name="Detter J.C."/>
            <person name="Tapia R."/>
            <person name="Han C."/>
            <person name="Land M."/>
            <person name="Hauser L."/>
            <person name="Markowitz V."/>
            <person name="Cheng J.-F."/>
            <person name="Hugenholtz P."/>
            <person name="Woyke T."/>
            <person name="Wu D."/>
            <person name="Spring S."/>
            <person name="Brambilla E."/>
            <person name="Klenk H.-P."/>
            <person name="Eisen J.A."/>
        </authorList>
    </citation>
    <scope>NUCLEOTIDE SEQUENCE [LARGE SCALE GENOMIC DNA]</scope>
    <source>
        <strain evidence="2 3">DSM 13497</strain>
    </source>
</reference>
<dbReference type="STRING" id="880073.Cabys_1467"/>
<gene>
    <name evidence="1" type="ORF">Cabys_1467</name>
    <name evidence="2" type="ORF">Calab_2631</name>
</gene>
<dbReference type="PaxDb" id="880073-Calab_2631"/>
<dbReference type="InParanoid" id="H1XPC6"/>
<dbReference type="EMBL" id="CM001402">
    <property type="protein sequence ID" value="EHO42241.1"/>
    <property type="molecule type" value="Genomic_DNA"/>
</dbReference>
<sequence length="96" mass="10860">MKISSNNWSVKNLEKTYQQVSPRVEKTQPAKTAQRLKGLSRLTAFTRSKKLLPQDILSLDEKITLKRLFEDQASFNFYGKSNRPGAISGMLLDVTG</sequence>
<evidence type="ECO:0000313" key="1">
    <source>
        <dbReference type="EMBL" id="APF18216.1"/>
    </source>
</evidence>
<dbReference type="HOGENOM" id="CLU_2354480_0_0_0"/>
<dbReference type="RefSeq" id="WP_006929525.1">
    <property type="nucleotide sequence ID" value="NZ_CM001402.1"/>
</dbReference>
<evidence type="ECO:0000313" key="4">
    <source>
        <dbReference type="Proteomes" id="UP000183868"/>
    </source>
</evidence>
<proteinExistence type="predicted"/>